<name>A0A843TQP8_COLES</name>
<keyword evidence="2" id="KW-1185">Reference proteome</keyword>
<accession>A0A843TQP8</accession>
<protein>
    <submittedName>
        <fullName evidence="1">Uncharacterized protein</fullName>
    </submittedName>
</protein>
<comment type="caution">
    <text evidence="1">The sequence shown here is derived from an EMBL/GenBank/DDBJ whole genome shotgun (WGS) entry which is preliminary data.</text>
</comment>
<evidence type="ECO:0000313" key="2">
    <source>
        <dbReference type="Proteomes" id="UP000652761"/>
    </source>
</evidence>
<dbReference type="Proteomes" id="UP000652761">
    <property type="component" value="Unassembled WGS sequence"/>
</dbReference>
<evidence type="ECO:0000313" key="1">
    <source>
        <dbReference type="EMBL" id="MQL74822.1"/>
    </source>
</evidence>
<sequence>AATTADFGCNYDDSCDGGDRSWAGFTPVMAATAWGVEPVEGRQRARARDSSMEPHFPMAKVHKCIKIGLICMQERPEDRPTMVSVVLILESDTASVAMRGNFEGSCHRARGIPAPLTMLQLRYLKAGSIKQSSKQKISMSDR</sequence>
<proteinExistence type="predicted"/>
<reference evidence="1" key="1">
    <citation type="submission" date="2017-07" db="EMBL/GenBank/DDBJ databases">
        <title>Taro Niue Genome Assembly and Annotation.</title>
        <authorList>
            <person name="Atibalentja N."/>
            <person name="Keating K."/>
            <person name="Fields C.J."/>
        </authorList>
    </citation>
    <scope>NUCLEOTIDE SEQUENCE</scope>
    <source>
        <strain evidence="1">Niue_2</strain>
        <tissue evidence="1">Leaf</tissue>
    </source>
</reference>
<dbReference type="OrthoDB" id="661987at2759"/>
<gene>
    <name evidence="1" type="ORF">Taro_007173</name>
</gene>
<dbReference type="AlphaFoldDB" id="A0A843TQP8"/>
<organism evidence="1 2">
    <name type="scientific">Colocasia esculenta</name>
    <name type="common">Wild taro</name>
    <name type="synonym">Arum esculentum</name>
    <dbReference type="NCBI Taxonomy" id="4460"/>
    <lineage>
        <taxon>Eukaryota</taxon>
        <taxon>Viridiplantae</taxon>
        <taxon>Streptophyta</taxon>
        <taxon>Embryophyta</taxon>
        <taxon>Tracheophyta</taxon>
        <taxon>Spermatophyta</taxon>
        <taxon>Magnoliopsida</taxon>
        <taxon>Liliopsida</taxon>
        <taxon>Araceae</taxon>
        <taxon>Aroideae</taxon>
        <taxon>Colocasieae</taxon>
        <taxon>Colocasia</taxon>
    </lineage>
</organism>
<dbReference type="Gene3D" id="1.10.510.10">
    <property type="entry name" value="Transferase(Phosphotransferase) domain 1"/>
    <property type="match status" value="1"/>
</dbReference>
<feature type="non-terminal residue" evidence="1">
    <location>
        <position position="1"/>
    </location>
</feature>
<dbReference type="EMBL" id="NMUH01000224">
    <property type="protein sequence ID" value="MQL74822.1"/>
    <property type="molecule type" value="Genomic_DNA"/>
</dbReference>